<comment type="caution">
    <text evidence="2">The sequence shown here is derived from an EMBL/GenBank/DDBJ whole genome shotgun (WGS) entry which is preliminary data.</text>
</comment>
<dbReference type="RefSeq" id="WP_311616041.1">
    <property type="nucleotide sequence ID" value="NZ_JAVREV010000002.1"/>
</dbReference>
<sequence>MEETSARTAGDTAPPLARQFGGNLLEHALQYVKERHWEVLPGAWLESDSGATRCSCAVPACGAPGAHPLRRDWTTHATGSTAEVRRLWSREPRAAILLPTGRTFDVFDVPETAGCLALARMERSGVAPGPVAATPAGRMQFFVLPGGAAKAPGLLRQLGWSPAALSLSVRGEGDFVAAPPTRMGRRGAAQWVHRPTSVNRWLPDAAEVIAPLAYACGQEP</sequence>
<protein>
    <submittedName>
        <fullName evidence="2">Bifunctional DNA primase/polymerase</fullName>
    </submittedName>
</protein>
<dbReference type="Pfam" id="PF09250">
    <property type="entry name" value="Prim-Pol"/>
    <property type="match status" value="1"/>
</dbReference>
<evidence type="ECO:0000313" key="3">
    <source>
        <dbReference type="Proteomes" id="UP001183615"/>
    </source>
</evidence>
<reference evidence="3" key="1">
    <citation type="submission" date="2023-07" db="EMBL/GenBank/DDBJ databases">
        <title>30 novel species of actinomycetes from the DSMZ collection.</title>
        <authorList>
            <person name="Nouioui I."/>
        </authorList>
    </citation>
    <scope>NUCLEOTIDE SEQUENCE [LARGE SCALE GENOMIC DNA]</scope>
    <source>
        <strain evidence="3">DSM 41886</strain>
    </source>
</reference>
<name>A0ABU2S0B5_9ACTN</name>
<dbReference type="InterPro" id="IPR015330">
    <property type="entry name" value="DNA_primase/pol_bifunc_N"/>
</dbReference>
<proteinExistence type="predicted"/>
<evidence type="ECO:0000313" key="2">
    <source>
        <dbReference type="EMBL" id="MDT0441874.1"/>
    </source>
</evidence>
<dbReference type="EMBL" id="JAVREV010000002">
    <property type="protein sequence ID" value="MDT0441874.1"/>
    <property type="molecule type" value="Genomic_DNA"/>
</dbReference>
<gene>
    <name evidence="2" type="ORF">RM779_04575</name>
</gene>
<evidence type="ECO:0000259" key="1">
    <source>
        <dbReference type="SMART" id="SM00943"/>
    </source>
</evidence>
<dbReference type="Proteomes" id="UP001183615">
    <property type="component" value="Unassembled WGS sequence"/>
</dbReference>
<keyword evidence="3" id="KW-1185">Reference proteome</keyword>
<dbReference type="SMART" id="SM00943">
    <property type="entry name" value="Prim-Pol"/>
    <property type="match status" value="1"/>
</dbReference>
<accession>A0ABU2S0B5</accession>
<feature type="domain" description="DNA primase/polymerase bifunctional N-terminal" evidence="1">
    <location>
        <begin position="28"/>
        <end position="206"/>
    </location>
</feature>
<organism evidence="2 3">
    <name type="scientific">Streptomyces johnsoniae</name>
    <dbReference type="NCBI Taxonomy" id="3075532"/>
    <lineage>
        <taxon>Bacteria</taxon>
        <taxon>Bacillati</taxon>
        <taxon>Actinomycetota</taxon>
        <taxon>Actinomycetes</taxon>
        <taxon>Kitasatosporales</taxon>
        <taxon>Streptomycetaceae</taxon>
        <taxon>Streptomyces</taxon>
    </lineage>
</organism>